<accession>A0A2S0N9M2</accession>
<dbReference type="InterPro" id="IPR050887">
    <property type="entry name" value="Beta-mannosidase_GH2"/>
</dbReference>
<dbReference type="SUPFAM" id="SSF51445">
    <property type="entry name" value="(Trans)glycosidases"/>
    <property type="match status" value="1"/>
</dbReference>
<dbReference type="SUPFAM" id="SSF49303">
    <property type="entry name" value="beta-Galactosidase/glucuronidase domain"/>
    <property type="match status" value="1"/>
</dbReference>
<dbReference type="InterPro" id="IPR017853">
    <property type="entry name" value="GH"/>
</dbReference>
<evidence type="ECO:0000313" key="5">
    <source>
        <dbReference type="Proteomes" id="UP000237889"/>
    </source>
</evidence>
<dbReference type="Proteomes" id="UP000237889">
    <property type="component" value="Chromosome"/>
</dbReference>
<dbReference type="GO" id="GO:0006516">
    <property type="term" value="P:glycoprotein catabolic process"/>
    <property type="evidence" value="ECO:0007669"/>
    <property type="project" value="TreeGrafter"/>
</dbReference>
<name>A0A2S0N9M2_9HYPH</name>
<feature type="domain" description="Beta-mannosidase-like galactose-binding" evidence="3">
    <location>
        <begin position="38"/>
        <end position="183"/>
    </location>
</feature>
<evidence type="ECO:0000256" key="1">
    <source>
        <dbReference type="ARBA" id="ARBA00022801"/>
    </source>
</evidence>
<evidence type="ECO:0000259" key="3">
    <source>
        <dbReference type="Pfam" id="PF22666"/>
    </source>
</evidence>
<dbReference type="OrthoDB" id="9758603at2"/>
<dbReference type="PANTHER" id="PTHR43730:SF1">
    <property type="entry name" value="BETA-MANNOSIDASE"/>
    <property type="match status" value="1"/>
</dbReference>
<dbReference type="Gene3D" id="2.60.120.260">
    <property type="entry name" value="Galactose-binding domain-like"/>
    <property type="match status" value="1"/>
</dbReference>
<dbReference type="RefSeq" id="WP_106748186.1">
    <property type="nucleotide sequence ID" value="NZ_CP027668.1"/>
</dbReference>
<reference evidence="4 5" key="1">
    <citation type="submission" date="2018-03" db="EMBL/GenBank/DDBJ databases">
        <title>Genome sequencing of Phreatobacter sp.</title>
        <authorList>
            <person name="Kim S.-J."/>
            <person name="Heo J."/>
            <person name="Kwon S.-W."/>
        </authorList>
    </citation>
    <scope>NUCLEOTIDE SEQUENCE [LARGE SCALE GENOMIC DNA]</scope>
    <source>
        <strain evidence="4 5">S-12</strain>
    </source>
</reference>
<dbReference type="InterPro" id="IPR008979">
    <property type="entry name" value="Galactose-bd-like_sf"/>
</dbReference>
<keyword evidence="1" id="KW-0378">Hydrolase</keyword>
<keyword evidence="2" id="KW-0326">Glycosidase</keyword>
<organism evidence="4 5">
    <name type="scientific">Phreatobacter cathodiphilus</name>
    <dbReference type="NCBI Taxonomy" id="1868589"/>
    <lineage>
        <taxon>Bacteria</taxon>
        <taxon>Pseudomonadati</taxon>
        <taxon>Pseudomonadota</taxon>
        <taxon>Alphaproteobacteria</taxon>
        <taxon>Hyphomicrobiales</taxon>
        <taxon>Phreatobacteraceae</taxon>
        <taxon>Phreatobacter</taxon>
    </lineage>
</organism>
<gene>
    <name evidence="4" type="ORF">C6569_07100</name>
</gene>
<dbReference type="Gene3D" id="3.20.20.80">
    <property type="entry name" value="Glycosidases"/>
    <property type="match status" value="1"/>
</dbReference>
<dbReference type="InterPro" id="IPR054593">
    <property type="entry name" value="Beta-mannosidase-like_N2"/>
</dbReference>
<proteinExistence type="predicted"/>
<dbReference type="EMBL" id="CP027668">
    <property type="protein sequence ID" value="AVO44845.1"/>
    <property type="molecule type" value="Genomic_DNA"/>
</dbReference>
<dbReference type="GO" id="GO:0004567">
    <property type="term" value="F:beta-mannosidase activity"/>
    <property type="evidence" value="ECO:0007669"/>
    <property type="project" value="TreeGrafter"/>
</dbReference>
<dbReference type="PANTHER" id="PTHR43730">
    <property type="entry name" value="BETA-MANNOSIDASE"/>
    <property type="match status" value="1"/>
</dbReference>
<dbReference type="SUPFAM" id="SSF49785">
    <property type="entry name" value="Galactose-binding domain-like"/>
    <property type="match status" value="1"/>
</dbReference>
<dbReference type="InterPro" id="IPR036156">
    <property type="entry name" value="Beta-gal/glucu_dom_sf"/>
</dbReference>
<dbReference type="AlphaFoldDB" id="A0A2S0N9M2"/>
<sequence>MGPIRSDTDDRIVPLDAGWTMAVLDPGTAETPAEAEARGDWIDAPVPGTAEAALIAAGRLSPGSPSGLHDRDVWYRCAFTAEGPATLRFEGLTGPAEVFLDGAPILGATSMFLAQSHQFAASGRHRLAVRFAALNPLLASAKGPRQRWRPQMIQPGALRLVRTTPLGHMPGWSPAVAVVGPWQPVDLVLRGAGPRVDDLTLSARLDAGDGILDLAVRFGRPPDQPVEVLCGGHAQVLHPGEDGLHAGRMVLPDVAPWWPHTHGAPALHPVQVRIGSRLIDCGSVGFRSLALDRGPDGKGFGLVVNGEPVFCRGASWMPPDPASPGGADPRQLLALAREAGMNMIRLSGTTTPESRAFHEACDALGILVWHDLPFANFDYPGDETFRATAEAEARALLGRLRGSPSLAVVCGGSEIAQQATMLGLTPGQAALPLFEEALAAVAAKAAPQAIYVPHSPWGGPLPFVTDEGVTHYFGVGAYRRPVEDARRADVRFASECLAFAAVPAPATLAAEGLAAPMGERWKDGVPRDAGASWDFEDVRDHYVAALFGVDPQTLRTSEPERYLALGRAAPAQLMEEVFAEWRRAGSRCAGGLVWFLNDMKPGAGWGVIDRLGRPKTTWHALKRAFRPLHLGLTDEGLNGLGVHLVNETAREKRVRLTLATYGEGVHPLVRAERELVLSPRSADSLSSFTLAGRFFDLAHAYRFGPLAHDATLARLLDAETGELLAEASHFVPGRAAEPRDIGLTVRPVIRDGAPAVSITTERLARFVTIDDRACRPADEGFTLAPGETRIVALIARTREAAPGGTVAALNSHPVPYEFAA</sequence>
<dbReference type="KEGG" id="phr:C6569_07100"/>
<dbReference type="Pfam" id="PF22666">
    <property type="entry name" value="Glyco_hydro_2_N2"/>
    <property type="match status" value="1"/>
</dbReference>
<protein>
    <submittedName>
        <fullName evidence="4">Beta-mannosidase</fullName>
    </submittedName>
</protein>
<keyword evidence="5" id="KW-1185">Reference proteome</keyword>
<evidence type="ECO:0000256" key="2">
    <source>
        <dbReference type="ARBA" id="ARBA00023295"/>
    </source>
</evidence>
<evidence type="ECO:0000313" key="4">
    <source>
        <dbReference type="EMBL" id="AVO44845.1"/>
    </source>
</evidence>